<accession>A1WP35</accession>
<dbReference type="AlphaFoldDB" id="A1WP35"/>
<dbReference type="EMBL" id="CP000542">
    <property type="protein sequence ID" value="ABM59392.1"/>
    <property type="molecule type" value="Genomic_DNA"/>
</dbReference>
<evidence type="ECO:0000313" key="2">
    <source>
        <dbReference type="Proteomes" id="UP000000374"/>
    </source>
</evidence>
<sequence length="99" mass="11000">MRRLGRSSGGWLLPADMLGWLADSFLAGVPAFAFTFTAHACAHAAINQPYRVLPRWFGKEWQHLPRAASGVLRWLDHGAKWVPAVLPGWEVDASWGVSF</sequence>
<reference evidence="2" key="1">
    <citation type="submission" date="2006-12" db="EMBL/GenBank/DDBJ databases">
        <title>Complete sequence of chromosome 1 of Verminephrobacter eiseniae EF01-2.</title>
        <authorList>
            <person name="Copeland A."/>
            <person name="Lucas S."/>
            <person name="Lapidus A."/>
            <person name="Barry K."/>
            <person name="Detter J.C."/>
            <person name="Glavina del Rio T."/>
            <person name="Dalin E."/>
            <person name="Tice H."/>
            <person name="Pitluck S."/>
            <person name="Chertkov O."/>
            <person name="Brettin T."/>
            <person name="Bruce D."/>
            <person name="Han C."/>
            <person name="Tapia R."/>
            <person name="Gilna P."/>
            <person name="Schmutz J."/>
            <person name="Larimer F."/>
            <person name="Land M."/>
            <person name="Hauser L."/>
            <person name="Kyrpides N."/>
            <person name="Kim E."/>
            <person name="Stahl D."/>
            <person name="Richardson P."/>
        </authorList>
    </citation>
    <scope>NUCLEOTIDE SEQUENCE [LARGE SCALE GENOMIC DNA]</scope>
    <source>
        <strain evidence="2">EF01-2</strain>
    </source>
</reference>
<gene>
    <name evidence="1" type="ordered locus">Veis_3676</name>
</gene>
<name>A1WP35_VEREI</name>
<dbReference type="KEGG" id="vei:Veis_3676"/>
<dbReference type="HOGENOM" id="CLU_2319317_0_0_4"/>
<evidence type="ECO:0000313" key="1">
    <source>
        <dbReference type="EMBL" id="ABM59392.1"/>
    </source>
</evidence>
<protein>
    <submittedName>
        <fullName evidence="1">Uncharacterized protein</fullName>
    </submittedName>
</protein>
<keyword evidence="2" id="KW-1185">Reference proteome</keyword>
<organism evidence="1 2">
    <name type="scientific">Verminephrobacter eiseniae (strain EF01-2)</name>
    <dbReference type="NCBI Taxonomy" id="391735"/>
    <lineage>
        <taxon>Bacteria</taxon>
        <taxon>Pseudomonadati</taxon>
        <taxon>Pseudomonadota</taxon>
        <taxon>Betaproteobacteria</taxon>
        <taxon>Burkholderiales</taxon>
        <taxon>Comamonadaceae</taxon>
        <taxon>Verminephrobacter</taxon>
    </lineage>
</organism>
<dbReference type="Proteomes" id="UP000000374">
    <property type="component" value="Chromosome"/>
</dbReference>
<proteinExistence type="predicted"/>